<organism evidence="4 5">
    <name type="scientific">Candidatus Iainarchaeum sp</name>
    <dbReference type="NCBI Taxonomy" id="3101447"/>
    <lineage>
        <taxon>Archaea</taxon>
        <taxon>Candidatus Iainarchaeota</taxon>
        <taxon>Candidatus Iainarchaeia</taxon>
        <taxon>Candidatus Iainarchaeales</taxon>
        <taxon>Candidatus Iainarchaeaceae</taxon>
        <taxon>Candidatus Iainarchaeum</taxon>
    </lineage>
</organism>
<dbReference type="Proteomes" id="UP000722459">
    <property type="component" value="Unassembled WGS sequence"/>
</dbReference>
<keyword evidence="1" id="KW-1133">Transmembrane helix</keyword>
<keyword evidence="1" id="KW-0472">Membrane</keyword>
<dbReference type="EMBL" id="JABJNZ010000036">
    <property type="protein sequence ID" value="MBT4870442.1"/>
    <property type="molecule type" value="Genomic_DNA"/>
</dbReference>
<reference evidence="4" key="1">
    <citation type="journal article" date="2021" name="ISME J.">
        <title>Mercury methylation by metabolically versatile and cosmopolitan marine bacteria.</title>
        <authorList>
            <person name="Lin H."/>
            <person name="Ascher D.B."/>
            <person name="Myung Y."/>
            <person name="Lamborg C.H."/>
            <person name="Hallam S.J."/>
            <person name="Gionfriddo C.M."/>
            <person name="Holt K.E."/>
            <person name="Moreau J.W."/>
        </authorList>
    </citation>
    <scope>NUCLEOTIDE SEQUENCE</scope>
    <source>
        <strain evidence="4">SI075_bin30</strain>
    </source>
</reference>
<feature type="transmembrane region" description="Helical" evidence="1">
    <location>
        <begin position="179"/>
        <end position="203"/>
    </location>
</feature>
<feature type="transmembrane region" description="Helical" evidence="1">
    <location>
        <begin position="141"/>
        <end position="159"/>
    </location>
</feature>
<feature type="domain" description="DUF835" evidence="2">
    <location>
        <begin position="262"/>
        <end position="380"/>
    </location>
</feature>
<protein>
    <submittedName>
        <fullName evidence="4">DUF835 domain-containing protein</fullName>
    </submittedName>
</protein>
<feature type="domain" description="Histidine kinase N-terminal 7TM region" evidence="3">
    <location>
        <begin position="13"/>
        <end position="235"/>
    </location>
</feature>
<comment type="caution">
    <text evidence="4">The sequence shown here is derived from an EMBL/GenBank/DDBJ whole genome shotgun (WGS) entry which is preliminary data.</text>
</comment>
<gene>
    <name evidence="4" type="ORF">HON47_02625</name>
</gene>
<feature type="transmembrane region" description="Helical" evidence="1">
    <location>
        <begin position="64"/>
        <end position="84"/>
    </location>
</feature>
<evidence type="ECO:0000313" key="5">
    <source>
        <dbReference type="Proteomes" id="UP000722459"/>
    </source>
</evidence>
<evidence type="ECO:0000313" key="4">
    <source>
        <dbReference type="EMBL" id="MBT4870442.1"/>
    </source>
</evidence>
<dbReference type="InterPro" id="IPR008553">
    <property type="entry name" value="DUF835"/>
</dbReference>
<sequence length="506" mass="58565">MAIEYIHLILLGTSLIASIFLALVVLSKKLKSLASLYYFFFMCAISVHIAGDLFFQLSTTVRDALFWIYVYWVGFFFLAMFFFYFATTFPKRKKLFFTNEPAKLILMIIPLGLIYILIYSGEFVKEIVFSQTQITSVIYGNLYWMGTTYLAIFMGLGLIKLFIDYKQASFESEKKTLQLVFIGIFIAAFFGMLGDIFLIRLLGFGELKLASVFMFISCVVMSYVVIKHKIFTITPVTEGFSKEKPIFSAELGRTYFIDEKSKSRKKALRLFSDLVRHNRQGLLVSIDHPNQIRQKYQLEKTPVVWLSDSIEMKKNSIKPNEIEALNNTIHLFLERANMAVVAIDGIEKLIVVNGSRKVINFFDSLMKKSIETNSTIFFSVSDTEKEFVKIYTETIAIKKTLNDLESKLLSRKISNEAYSEILIENWEELIEKEAELKIFEEETIGKISDESPIKHQLFIEQKALTIANYYIAKRKIDTHEGNEIVNNINKKIIRLEKEIRKDQNSY</sequence>
<name>A0A8T5GEW2_9ARCH</name>
<feature type="transmembrane region" description="Helical" evidence="1">
    <location>
        <begin position="104"/>
        <end position="121"/>
    </location>
</feature>
<evidence type="ECO:0000256" key="1">
    <source>
        <dbReference type="SAM" id="Phobius"/>
    </source>
</evidence>
<evidence type="ECO:0000259" key="2">
    <source>
        <dbReference type="Pfam" id="PF05763"/>
    </source>
</evidence>
<dbReference type="AlphaFoldDB" id="A0A8T5GEW2"/>
<feature type="transmembrane region" description="Helical" evidence="1">
    <location>
        <begin position="209"/>
        <end position="226"/>
    </location>
</feature>
<dbReference type="Pfam" id="PF05763">
    <property type="entry name" value="DUF835"/>
    <property type="match status" value="1"/>
</dbReference>
<proteinExistence type="predicted"/>
<feature type="transmembrane region" description="Helical" evidence="1">
    <location>
        <begin position="6"/>
        <end position="26"/>
    </location>
</feature>
<keyword evidence="1" id="KW-0812">Transmembrane</keyword>
<accession>A0A8T5GEW2</accession>
<dbReference type="Pfam" id="PF16927">
    <property type="entry name" value="HisKA_7TM"/>
    <property type="match status" value="1"/>
</dbReference>
<dbReference type="InterPro" id="IPR031621">
    <property type="entry name" value="HisKA_7TM"/>
</dbReference>
<feature type="transmembrane region" description="Helical" evidence="1">
    <location>
        <begin position="38"/>
        <end position="58"/>
    </location>
</feature>
<evidence type="ECO:0000259" key="3">
    <source>
        <dbReference type="Pfam" id="PF16927"/>
    </source>
</evidence>